<comment type="caution">
    <text evidence="2">The sequence shown here is derived from an EMBL/GenBank/DDBJ whole genome shotgun (WGS) entry which is preliminary data.</text>
</comment>
<evidence type="ECO:0000313" key="2">
    <source>
        <dbReference type="EMBL" id="KAH8101132.1"/>
    </source>
</evidence>
<protein>
    <submittedName>
        <fullName evidence="2">Uncharacterized protein</fullName>
    </submittedName>
</protein>
<evidence type="ECO:0000256" key="1">
    <source>
        <dbReference type="SAM" id="MobiDB-lite"/>
    </source>
</evidence>
<proteinExistence type="predicted"/>
<dbReference type="AlphaFoldDB" id="A0A8K0XQC1"/>
<gene>
    <name evidence="2" type="ORF">BXZ70DRAFT_1077256</name>
</gene>
<feature type="compositionally biased region" description="Basic and acidic residues" evidence="1">
    <location>
        <begin position="35"/>
        <end position="46"/>
    </location>
</feature>
<reference evidence="2" key="1">
    <citation type="journal article" date="2021" name="New Phytol.">
        <title>Evolutionary innovations through gain and loss of genes in the ectomycorrhizal Boletales.</title>
        <authorList>
            <person name="Wu G."/>
            <person name="Miyauchi S."/>
            <person name="Morin E."/>
            <person name="Kuo A."/>
            <person name="Drula E."/>
            <person name="Varga T."/>
            <person name="Kohler A."/>
            <person name="Feng B."/>
            <person name="Cao Y."/>
            <person name="Lipzen A."/>
            <person name="Daum C."/>
            <person name="Hundley H."/>
            <person name="Pangilinan J."/>
            <person name="Johnson J."/>
            <person name="Barry K."/>
            <person name="LaButti K."/>
            <person name="Ng V."/>
            <person name="Ahrendt S."/>
            <person name="Min B."/>
            <person name="Choi I.G."/>
            <person name="Park H."/>
            <person name="Plett J.M."/>
            <person name="Magnuson J."/>
            <person name="Spatafora J.W."/>
            <person name="Nagy L.G."/>
            <person name="Henrissat B."/>
            <person name="Grigoriev I.V."/>
            <person name="Yang Z.L."/>
            <person name="Xu J."/>
            <person name="Martin F.M."/>
        </authorList>
    </citation>
    <scope>NUCLEOTIDE SEQUENCE</scope>
    <source>
        <strain evidence="2">KKN 215</strain>
    </source>
</reference>
<accession>A0A8K0XQC1</accession>
<dbReference type="Proteomes" id="UP000813824">
    <property type="component" value="Unassembled WGS sequence"/>
</dbReference>
<evidence type="ECO:0000313" key="3">
    <source>
        <dbReference type="Proteomes" id="UP000813824"/>
    </source>
</evidence>
<dbReference type="EMBL" id="JAEVFJ010000013">
    <property type="protein sequence ID" value="KAH8101132.1"/>
    <property type="molecule type" value="Genomic_DNA"/>
</dbReference>
<keyword evidence="3" id="KW-1185">Reference proteome</keyword>
<organism evidence="2 3">
    <name type="scientific">Cristinia sonorae</name>
    <dbReference type="NCBI Taxonomy" id="1940300"/>
    <lineage>
        <taxon>Eukaryota</taxon>
        <taxon>Fungi</taxon>
        <taxon>Dikarya</taxon>
        <taxon>Basidiomycota</taxon>
        <taxon>Agaricomycotina</taxon>
        <taxon>Agaricomycetes</taxon>
        <taxon>Agaricomycetidae</taxon>
        <taxon>Agaricales</taxon>
        <taxon>Pleurotineae</taxon>
        <taxon>Stephanosporaceae</taxon>
        <taxon>Cristinia</taxon>
    </lineage>
</organism>
<sequence length="122" mass="14173">MDIVPLYPYVNTERFEYLPVPQVLRKSSSISYNPKSDDTREQEARRATAAQRAPHRRTEFIWPFKIESTSRLKWFVVFAVKDGQGAGGKAQVCWHELTRAATFKFNKKGGRRTIRIWIRGGD</sequence>
<feature type="region of interest" description="Disordered" evidence="1">
    <location>
        <begin position="29"/>
        <end position="52"/>
    </location>
</feature>
<name>A0A8K0XQC1_9AGAR</name>